<evidence type="ECO:0000313" key="2">
    <source>
        <dbReference type="Proteomes" id="UP001235513"/>
    </source>
</evidence>
<proteinExistence type="predicted"/>
<evidence type="ECO:0000313" key="1">
    <source>
        <dbReference type="EMBL" id="MDP9960009.1"/>
    </source>
</evidence>
<organism evidence="1 2">
    <name type="scientific">Chryseobacterium lathyri</name>
    <dbReference type="NCBI Taxonomy" id="395933"/>
    <lineage>
        <taxon>Bacteria</taxon>
        <taxon>Pseudomonadati</taxon>
        <taxon>Bacteroidota</taxon>
        <taxon>Flavobacteriia</taxon>
        <taxon>Flavobacteriales</taxon>
        <taxon>Weeksellaceae</taxon>
        <taxon>Chryseobacterium group</taxon>
        <taxon>Chryseobacterium</taxon>
    </lineage>
</organism>
<accession>A0ABT9SMF8</accession>
<reference evidence="1 2" key="1">
    <citation type="submission" date="2023-07" db="EMBL/GenBank/DDBJ databases">
        <title>Sorghum-associated microbial communities from plants grown in Nebraska, USA.</title>
        <authorList>
            <person name="Schachtman D."/>
        </authorList>
    </citation>
    <scope>NUCLEOTIDE SEQUENCE [LARGE SCALE GENOMIC DNA]</scope>
    <source>
        <strain evidence="1 2">CC351</strain>
    </source>
</reference>
<keyword evidence="2" id="KW-1185">Reference proteome</keyword>
<protein>
    <submittedName>
        <fullName evidence="1">Uncharacterized protein</fullName>
    </submittedName>
</protein>
<dbReference type="EMBL" id="JAUSRL010000002">
    <property type="protein sequence ID" value="MDP9960009.1"/>
    <property type="molecule type" value="Genomic_DNA"/>
</dbReference>
<dbReference type="Proteomes" id="UP001235513">
    <property type="component" value="Unassembled WGS sequence"/>
</dbReference>
<comment type="caution">
    <text evidence="1">The sequence shown here is derived from an EMBL/GenBank/DDBJ whole genome shotgun (WGS) entry which is preliminary data.</text>
</comment>
<gene>
    <name evidence="1" type="ORF">J2T04_001888</name>
</gene>
<name>A0ABT9SMF8_9FLAO</name>
<sequence>MLKIAPIVPPIKVAPKSVLSGILLLCLIESLLSQPKIMKVIKFIINRMYIIIIGKNNELNGGFEYLSHLVFVF</sequence>